<feature type="region of interest" description="Disordered" evidence="1">
    <location>
        <begin position="175"/>
        <end position="241"/>
    </location>
</feature>
<dbReference type="EMBL" id="PUHW01000747">
    <property type="protein sequence ID" value="KAG0685260.1"/>
    <property type="molecule type" value="Genomic_DNA"/>
</dbReference>
<feature type="compositionally biased region" description="Polar residues" evidence="1">
    <location>
        <begin position="210"/>
        <end position="222"/>
    </location>
</feature>
<feature type="compositionally biased region" description="Acidic residues" evidence="1">
    <location>
        <begin position="178"/>
        <end position="194"/>
    </location>
</feature>
<organism evidence="2 3">
    <name type="scientific">Pichia californica</name>
    <dbReference type="NCBI Taxonomy" id="460514"/>
    <lineage>
        <taxon>Eukaryota</taxon>
        <taxon>Fungi</taxon>
        <taxon>Dikarya</taxon>
        <taxon>Ascomycota</taxon>
        <taxon>Saccharomycotina</taxon>
        <taxon>Pichiomycetes</taxon>
        <taxon>Pichiales</taxon>
        <taxon>Pichiaceae</taxon>
        <taxon>Pichia</taxon>
    </lineage>
</organism>
<protein>
    <submittedName>
        <fullName evidence="2">Tuberous sclerosis 2-like protein</fullName>
    </submittedName>
</protein>
<feature type="compositionally biased region" description="Basic and acidic residues" evidence="1">
    <location>
        <begin position="195"/>
        <end position="209"/>
    </location>
</feature>
<evidence type="ECO:0000313" key="2">
    <source>
        <dbReference type="EMBL" id="KAG0685260.1"/>
    </source>
</evidence>
<reference evidence="2" key="1">
    <citation type="submission" date="2020-11" db="EMBL/GenBank/DDBJ databases">
        <title>Kefir isolates.</title>
        <authorList>
            <person name="Marcisauskas S."/>
            <person name="Kim Y."/>
            <person name="Blasche S."/>
        </authorList>
    </citation>
    <scope>NUCLEOTIDE SEQUENCE</scope>
    <source>
        <strain evidence="2">Olga-1</strain>
    </source>
</reference>
<feature type="compositionally biased region" description="Low complexity" evidence="1">
    <location>
        <begin position="1"/>
        <end position="33"/>
    </location>
</feature>
<feature type="region of interest" description="Disordered" evidence="1">
    <location>
        <begin position="1"/>
        <end position="42"/>
    </location>
</feature>
<gene>
    <name evidence="2" type="primary">TSC2_2</name>
    <name evidence="2" type="ORF">C6P40_004887</name>
</gene>
<keyword evidence="3" id="KW-1185">Reference proteome</keyword>
<accession>A0A9P6WFY4</accession>
<evidence type="ECO:0000313" key="3">
    <source>
        <dbReference type="Proteomes" id="UP000697127"/>
    </source>
</evidence>
<name>A0A9P6WFY4_9ASCO</name>
<dbReference type="Proteomes" id="UP000697127">
    <property type="component" value="Unassembled WGS sequence"/>
</dbReference>
<feature type="compositionally biased region" description="Low complexity" evidence="1">
    <location>
        <begin position="223"/>
        <end position="235"/>
    </location>
</feature>
<feature type="non-terminal residue" evidence="2">
    <location>
        <position position="256"/>
    </location>
</feature>
<dbReference type="AlphaFoldDB" id="A0A9P6WFY4"/>
<comment type="caution">
    <text evidence="2">The sequence shown here is derived from an EMBL/GenBank/DDBJ whole genome shotgun (WGS) entry which is preliminary data.</text>
</comment>
<proteinExistence type="predicted"/>
<evidence type="ECO:0000256" key="1">
    <source>
        <dbReference type="SAM" id="MobiDB-lite"/>
    </source>
</evidence>
<sequence length="256" mass="29374">MFLNTDNNNSQSSNDTDTDNNNNSNNTNNNQSNIESGLNEQEQSSIVDEILEKFKVDDTESIWNDNNEINIGFDFTDEESDLKDWMESNNSNNLFSESFNNNNNNNNLLSQEQNSSILLSDSTVDPSKLSNSTLLSQEKTLSSIVMTNNAFNFDPYNFELDEIFNDSYKNIQYPDQPQEQEQEQEQGQDQEQEQEQEKQNDLKLNEKSTLRNQLLTPPSSETSNNSHSNQIHNSNFGTYNNPIFFIDDGTEIQIDL</sequence>